<dbReference type="PIRSF" id="PIRSF012524">
    <property type="entry name" value="YitL_S1"/>
    <property type="match status" value="1"/>
</dbReference>
<dbReference type="InterPro" id="IPR012340">
    <property type="entry name" value="NA-bd_OB-fold"/>
</dbReference>
<dbReference type="Gene3D" id="2.40.50.140">
    <property type="entry name" value="Nucleic acid-binding proteins"/>
    <property type="match status" value="2"/>
</dbReference>
<dbReference type="InterPro" id="IPR048588">
    <property type="entry name" value="CvfB_S1_2nd"/>
</dbReference>
<evidence type="ECO:0000313" key="3">
    <source>
        <dbReference type="EMBL" id="GGN51426.1"/>
    </source>
</evidence>
<accession>A0A917XTV2</accession>
<feature type="domain" description="S1 motif" evidence="2">
    <location>
        <begin position="153"/>
        <end position="213"/>
    </location>
</feature>
<dbReference type="Pfam" id="PF13509">
    <property type="entry name" value="S1_2"/>
    <property type="match status" value="1"/>
</dbReference>
<dbReference type="Pfam" id="PF21191">
    <property type="entry name" value="CvfB_1st"/>
    <property type="match status" value="1"/>
</dbReference>
<protein>
    <recommendedName>
        <fullName evidence="2">S1 motif domain-containing protein</fullName>
    </recommendedName>
</protein>
<keyword evidence="4" id="KW-1185">Reference proteome</keyword>
<evidence type="ECO:0000313" key="4">
    <source>
        <dbReference type="Proteomes" id="UP000624041"/>
    </source>
</evidence>
<dbReference type="Proteomes" id="UP000624041">
    <property type="component" value="Unassembled WGS sequence"/>
</dbReference>
<comment type="caution">
    <text evidence="3">The sequence shown here is derived from an EMBL/GenBank/DDBJ whole genome shotgun (WGS) entry which is preliminary data.</text>
</comment>
<dbReference type="PANTHER" id="PTHR37296:SF1">
    <property type="entry name" value="CONSERVED VIRULENCE FACTOR B"/>
    <property type="match status" value="1"/>
</dbReference>
<comment type="similarity">
    <text evidence="1">Belongs to the CvfB family.</text>
</comment>
<name>A0A917XTV2_9BACI</name>
<reference evidence="3" key="1">
    <citation type="journal article" date="2014" name="Int. J. Syst. Evol. Microbiol.">
        <title>Complete genome sequence of Corynebacterium casei LMG S-19264T (=DSM 44701T), isolated from a smear-ripened cheese.</title>
        <authorList>
            <consortium name="US DOE Joint Genome Institute (JGI-PGF)"/>
            <person name="Walter F."/>
            <person name="Albersmeier A."/>
            <person name="Kalinowski J."/>
            <person name="Ruckert C."/>
        </authorList>
    </citation>
    <scope>NUCLEOTIDE SEQUENCE</scope>
    <source>
        <strain evidence="3">JCM 17251</strain>
    </source>
</reference>
<dbReference type="AlphaFoldDB" id="A0A917XTV2"/>
<dbReference type="Pfam" id="PF21543">
    <property type="entry name" value="CvfB_2nd"/>
    <property type="match status" value="1"/>
</dbReference>
<dbReference type="GO" id="GO:0003676">
    <property type="term" value="F:nucleic acid binding"/>
    <property type="evidence" value="ECO:0007669"/>
    <property type="project" value="InterPro"/>
</dbReference>
<gene>
    <name evidence="3" type="ORF">GCM10007971_05910</name>
</gene>
<reference evidence="3" key="2">
    <citation type="submission" date="2020-09" db="EMBL/GenBank/DDBJ databases">
        <authorList>
            <person name="Sun Q."/>
            <person name="Ohkuma M."/>
        </authorList>
    </citation>
    <scope>NUCLEOTIDE SEQUENCE</scope>
    <source>
        <strain evidence="3">JCM 17251</strain>
    </source>
</reference>
<evidence type="ECO:0000256" key="1">
    <source>
        <dbReference type="PIRNR" id="PIRNR012524"/>
    </source>
</evidence>
<dbReference type="InterPro" id="IPR040764">
    <property type="entry name" value="CvfB_WH"/>
</dbReference>
<dbReference type="InterPro" id="IPR048587">
    <property type="entry name" value="CvfB_S1_3rd"/>
</dbReference>
<dbReference type="Gene3D" id="1.10.10.10">
    <property type="entry name" value="Winged helix-like DNA-binding domain superfamily/Winged helix DNA-binding domain"/>
    <property type="match status" value="1"/>
</dbReference>
<dbReference type="InterPro" id="IPR003029">
    <property type="entry name" value="S1_domain"/>
</dbReference>
<dbReference type="EMBL" id="BMOS01000003">
    <property type="protein sequence ID" value="GGN51426.1"/>
    <property type="molecule type" value="Genomic_DNA"/>
</dbReference>
<dbReference type="InterPro" id="IPR036388">
    <property type="entry name" value="WH-like_DNA-bd_sf"/>
</dbReference>
<dbReference type="InterPro" id="IPR014464">
    <property type="entry name" value="CvfB_fam"/>
</dbReference>
<organism evidence="3 4">
    <name type="scientific">Oceanobacillus indicireducens</name>
    <dbReference type="NCBI Taxonomy" id="1004261"/>
    <lineage>
        <taxon>Bacteria</taxon>
        <taxon>Bacillati</taxon>
        <taxon>Bacillota</taxon>
        <taxon>Bacilli</taxon>
        <taxon>Bacillales</taxon>
        <taxon>Bacillaceae</taxon>
        <taxon>Oceanobacillus</taxon>
    </lineage>
</organism>
<dbReference type="Pfam" id="PF17783">
    <property type="entry name" value="WHD_CvfB"/>
    <property type="match status" value="1"/>
</dbReference>
<dbReference type="PROSITE" id="PS50126">
    <property type="entry name" value="S1"/>
    <property type="match status" value="1"/>
</dbReference>
<dbReference type="RefSeq" id="WP_188855947.1">
    <property type="nucleotide sequence ID" value="NZ_BMOS01000003.1"/>
</dbReference>
<dbReference type="PANTHER" id="PTHR37296">
    <property type="entry name" value="CONSERVED VIRULENCE FACTOR B"/>
    <property type="match status" value="1"/>
</dbReference>
<dbReference type="SUPFAM" id="SSF50249">
    <property type="entry name" value="Nucleic acid-binding proteins"/>
    <property type="match status" value="1"/>
</dbReference>
<proteinExistence type="inferred from homology"/>
<dbReference type="InterPro" id="IPR039566">
    <property type="entry name" value="CvfB_S1_st"/>
</dbReference>
<sequence>MHLPLGNHITMTVLRKIETGYVLVKDDKEALLHHNETDRELEENEEVEVFLYRDKKGNITATTALPTVTTINYGWAEVVEVVPRLGVFINIGIAKEILISNDDLPKFRSVWPKTGDKLFVRLDLDYKNRLIGLLATGNVIAEYYEAAPEHLLNKTVSGRVYYSSREGSEVFTEDNYRGFIHHTERKTEPRLGELVTGRVIDVKEDGTINISLRPVKKESIPLDAEDILEHLEASGGVIPFSDKSNPEEIRATFNISKAAFKRALGKLMKEGKIEQRDGKTFLL</sequence>
<evidence type="ECO:0000259" key="2">
    <source>
        <dbReference type="PROSITE" id="PS50126"/>
    </source>
</evidence>